<dbReference type="SUPFAM" id="SSF49265">
    <property type="entry name" value="Fibronectin type III"/>
    <property type="match status" value="1"/>
</dbReference>
<dbReference type="InterPro" id="IPR036179">
    <property type="entry name" value="Ig-like_dom_sf"/>
</dbReference>
<feature type="non-terminal residue" evidence="5">
    <location>
        <position position="1"/>
    </location>
</feature>
<dbReference type="Proteomes" id="UP001166093">
    <property type="component" value="Unassembled WGS sequence"/>
</dbReference>
<keyword evidence="2" id="KW-1015">Disulfide bond</keyword>
<dbReference type="SUPFAM" id="SSF48726">
    <property type="entry name" value="Immunoglobulin"/>
    <property type="match status" value="1"/>
</dbReference>
<dbReference type="InterPro" id="IPR036116">
    <property type="entry name" value="FN3_sf"/>
</dbReference>
<protein>
    <submittedName>
        <fullName evidence="5">NCAM1 protein</fullName>
    </submittedName>
</protein>
<sequence length="176" mass="19233">MASAATHINIRGGSGRMNCASLACTVASHITPDSQSDFGNYNCTATNRIGQESKEFILIQAEVPSSPLINEVSPYSSTARVEFEEPDSSGGVPVLKYKAEWRVVGASEWMRKEFDARDVYAENLITITGLRPDSRYELRMSAINGKGQGESSESTIFKTEPVRKCSSFHCGTGEMH</sequence>
<name>A0ABS2YA81_POLSP</name>
<evidence type="ECO:0000256" key="1">
    <source>
        <dbReference type="ARBA" id="ARBA00022737"/>
    </source>
</evidence>
<accession>A0ABS2YA81</accession>
<dbReference type="EMBL" id="JAAWVQ010123388">
    <property type="protein sequence ID" value="MBN3283080.1"/>
    <property type="molecule type" value="Genomic_DNA"/>
</dbReference>
<feature type="non-terminal residue" evidence="5">
    <location>
        <position position="176"/>
    </location>
</feature>
<keyword evidence="1" id="KW-0677">Repeat</keyword>
<evidence type="ECO:0000256" key="3">
    <source>
        <dbReference type="ARBA" id="ARBA00023319"/>
    </source>
</evidence>
<evidence type="ECO:0000256" key="2">
    <source>
        <dbReference type="ARBA" id="ARBA00023157"/>
    </source>
</evidence>
<dbReference type="PANTHER" id="PTHR12231:SF239">
    <property type="entry name" value="NEURAL CELL ADHESION MOLECULE 1"/>
    <property type="match status" value="1"/>
</dbReference>
<dbReference type="InterPro" id="IPR003961">
    <property type="entry name" value="FN3_dom"/>
</dbReference>
<dbReference type="SMART" id="SM00060">
    <property type="entry name" value="FN3"/>
    <property type="match status" value="1"/>
</dbReference>
<dbReference type="Pfam" id="PF00041">
    <property type="entry name" value="fn3"/>
    <property type="match status" value="1"/>
</dbReference>
<evidence type="ECO:0000259" key="4">
    <source>
        <dbReference type="PROSITE" id="PS50853"/>
    </source>
</evidence>
<evidence type="ECO:0000313" key="6">
    <source>
        <dbReference type="Proteomes" id="UP001166093"/>
    </source>
</evidence>
<proteinExistence type="predicted"/>
<dbReference type="PANTHER" id="PTHR12231">
    <property type="entry name" value="CTX-RELATED TYPE I TRANSMEMBRANE PROTEIN"/>
    <property type="match status" value="1"/>
</dbReference>
<feature type="domain" description="Fibronectin type-III" evidence="4">
    <location>
        <begin position="63"/>
        <end position="162"/>
    </location>
</feature>
<dbReference type="Gene3D" id="2.60.40.10">
    <property type="entry name" value="Immunoglobulins"/>
    <property type="match status" value="2"/>
</dbReference>
<evidence type="ECO:0000313" key="5">
    <source>
        <dbReference type="EMBL" id="MBN3283080.1"/>
    </source>
</evidence>
<dbReference type="CDD" id="cd00063">
    <property type="entry name" value="FN3"/>
    <property type="match status" value="1"/>
</dbReference>
<dbReference type="InterPro" id="IPR051170">
    <property type="entry name" value="Neural/epithelial_adhesion"/>
</dbReference>
<comment type="caution">
    <text evidence="5">The sequence shown here is derived from an EMBL/GenBank/DDBJ whole genome shotgun (WGS) entry which is preliminary data.</text>
</comment>
<organism evidence="5 6">
    <name type="scientific">Polyodon spathula</name>
    <name type="common">North American paddlefish</name>
    <name type="synonym">Squalus spathula</name>
    <dbReference type="NCBI Taxonomy" id="7913"/>
    <lineage>
        <taxon>Eukaryota</taxon>
        <taxon>Metazoa</taxon>
        <taxon>Chordata</taxon>
        <taxon>Craniata</taxon>
        <taxon>Vertebrata</taxon>
        <taxon>Euteleostomi</taxon>
        <taxon>Actinopterygii</taxon>
        <taxon>Chondrostei</taxon>
        <taxon>Acipenseriformes</taxon>
        <taxon>Polyodontidae</taxon>
        <taxon>Polyodon</taxon>
    </lineage>
</organism>
<keyword evidence="6" id="KW-1185">Reference proteome</keyword>
<reference evidence="5" key="1">
    <citation type="journal article" date="2021" name="Cell">
        <title>Tracing the genetic footprints of vertebrate landing in non-teleost ray-finned fishes.</title>
        <authorList>
            <person name="Bi X."/>
            <person name="Wang K."/>
            <person name="Yang L."/>
            <person name="Pan H."/>
            <person name="Jiang H."/>
            <person name="Wei Q."/>
            <person name="Fang M."/>
            <person name="Yu H."/>
            <person name="Zhu C."/>
            <person name="Cai Y."/>
            <person name="He Y."/>
            <person name="Gan X."/>
            <person name="Zeng H."/>
            <person name="Yu D."/>
            <person name="Zhu Y."/>
            <person name="Jiang H."/>
            <person name="Qiu Q."/>
            <person name="Yang H."/>
            <person name="Zhang Y.E."/>
            <person name="Wang W."/>
            <person name="Zhu M."/>
            <person name="He S."/>
            <person name="Zhang G."/>
        </authorList>
    </citation>
    <scope>NUCLEOTIDE SEQUENCE</scope>
    <source>
        <strain evidence="5">Pddl_001</strain>
    </source>
</reference>
<keyword evidence="3" id="KW-0393">Immunoglobulin domain</keyword>
<dbReference type="PROSITE" id="PS50853">
    <property type="entry name" value="FN3"/>
    <property type="match status" value="1"/>
</dbReference>
<gene>
    <name evidence="5" type="primary">Ncam1_0</name>
    <name evidence="5" type="ORF">GTO93_0012202</name>
</gene>
<dbReference type="InterPro" id="IPR013783">
    <property type="entry name" value="Ig-like_fold"/>
</dbReference>